<dbReference type="RefSeq" id="WP_076783011.1">
    <property type="nucleotide sequence ID" value="NZ_FTPU01000013.1"/>
</dbReference>
<sequence length="203" mass="23671">MQIIFKILTILFLLFINFLPAQFRDQFVKWKIGASYSKGFVDKLSFNQYNATLAVAVAIDENDVYDSASLYYEPYGTYSFLEQSPFSNISFQVFSSGVNLKKHINDHNYKKTFYVYVGPEISIIRFRQSFANKNYNYIMLKPDYLINIGIGAFISSNIELFAQYKVGLTKIYPITSLNDNYRLQAITLGFKIAFNENWWFRGK</sequence>
<evidence type="ECO:0008006" key="3">
    <source>
        <dbReference type="Google" id="ProtNLM"/>
    </source>
</evidence>
<protein>
    <recommendedName>
        <fullName evidence="3">Outer membrane protein beta-barrel domain-containing protein</fullName>
    </recommendedName>
</protein>
<dbReference type="AlphaFoldDB" id="A0A1U7PV94"/>
<gene>
    <name evidence="1" type="ORF">SAMN05660493_01504</name>
</gene>
<accession>A0A1U7PV94</accession>
<name>A0A1U7PV94_9FLAO</name>
<dbReference type="EMBL" id="FTPU01000013">
    <property type="protein sequence ID" value="SIT96809.1"/>
    <property type="molecule type" value="Genomic_DNA"/>
</dbReference>
<evidence type="ECO:0000313" key="2">
    <source>
        <dbReference type="Proteomes" id="UP000187261"/>
    </source>
</evidence>
<organism evidence="1 2">
    <name type="scientific">Epilithonimonas bovis DSM 19482</name>
    <dbReference type="NCBI Taxonomy" id="1121284"/>
    <lineage>
        <taxon>Bacteria</taxon>
        <taxon>Pseudomonadati</taxon>
        <taxon>Bacteroidota</taxon>
        <taxon>Flavobacteriia</taxon>
        <taxon>Flavobacteriales</taxon>
        <taxon>Weeksellaceae</taxon>
        <taxon>Chryseobacterium group</taxon>
        <taxon>Epilithonimonas</taxon>
    </lineage>
</organism>
<proteinExistence type="predicted"/>
<keyword evidence="2" id="KW-1185">Reference proteome</keyword>
<reference evidence="2" key="1">
    <citation type="submission" date="2016-10" db="EMBL/GenBank/DDBJ databases">
        <authorList>
            <person name="Varghese N."/>
            <person name="Submissions S."/>
        </authorList>
    </citation>
    <scope>NUCLEOTIDE SEQUENCE [LARGE SCALE GENOMIC DNA]</scope>
    <source>
        <strain evidence="2">DSM 19482</strain>
    </source>
</reference>
<dbReference type="OrthoDB" id="1244151at2"/>
<dbReference type="Proteomes" id="UP000187261">
    <property type="component" value="Unassembled WGS sequence"/>
</dbReference>
<evidence type="ECO:0000313" key="1">
    <source>
        <dbReference type="EMBL" id="SIT96809.1"/>
    </source>
</evidence>